<feature type="region of interest" description="Disordered" evidence="1">
    <location>
        <begin position="147"/>
        <end position="204"/>
    </location>
</feature>
<comment type="caution">
    <text evidence="3">The sequence shown here is derived from an EMBL/GenBank/DDBJ whole genome shotgun (WGS) entry which is preliminary data.</text>
</comment>
<dbReference type="PANTHER" id="PTHR23306">
    <property type="entry name" value="TUMOR SUSCEPTIBILITY GENE 101 PROTEIN-RELATED"/>
    <property type="match status" value="1"/>
</dbReference>
<dbReference type="PROSITE" id="PS51322">
    <property type="entry name" value="UEV"/>
    <property type="match status" value="1"/>
</dbReference>
<dbReference type="InterPro" id="IPR016135">
    <property type="entry name" value="UBQ-conjugating_enzyme/RWD"/>
</dbReference>
<evidence type="ECO:0000313" key="4">
    <source>
        <dbReference type="Proteomes" id="UP001046870"/>
    </source>
</evidence>
<feature type="domain" description="UEV" evidence="2">
    <location>
        <begin position="4"/>
        <end position="147"/>
    </location>
</feature>
<evidence type="ECO:0000256" key="1">
    <source>
        <dbReference type="SAM" id="MobiDB-lite"/>
    </source>
</evidence>
<dbReference type="InterPro" id="IPR052070">
    <property type="entry name" value="ESCRT-I_UEV_domain"/>
</dbReference>
<dbReference type="GO" id="GO:0043130">
    <property type="term" value="F:ubiquitin binding"/>
    <property type="evidence" value="ECO:0007669"/>
    <property type="project" value="TreeGrafter"/>
</dbReference>
<gene>
    <name evidence="3" type="ORF">MATL_G00099820</name>
</gene>
<keyword evidence="4" id="KW-1185">Reference proteome</keyword>
<feature type="compositionally biased region" description="Low complexity" evidence="1">
    <location>
        <begin position="147"/>
        <end position="157"/>
    </location>
</feature>
<organism evidence="3 4">
    <name type="scientific">Megalops atlanticus</name>
    <name type="common">Tarpon</name>
    <name type="synonym">Clupea gigantea</name>
    <dbReference type="NCBI Taxonomy" id="7932"/>
    <lineage>
        <taxon>Eukaryota</taxon>
        <taxon>Metazoa</taxon>
        <taxon>Chordata</taxon>
        <taxon>Craniata</taxon>
        <taxon>Vertebrata</taxon>
        <taxon>Euteleostomi</taxon>
        <taxon>Actinopterygii</taxon>
        <taxon>Neopterygii</taxon>
        <taxon>Teleostei</taxon>
        <taxon>Elopiformes</taxon>
        <taxon>Megalopidae</taxon>
        <taxon>Megalops</taxon>
    </lineage>
</organism>
<accession>A0A9D3Q2P2</accession>
<name>A0A9D3Q2P2_MEGAT</name>
<dbReference type="PANTHER" id="PTHR23306:SF25">
    <property type="entry name" value="TUMOR SUSCEPTIBILITY GENE 101 PROTEIN"/>
    <property type="match status" value="1"/>
</dbReference>
<dbReference type="GO" id="GO:0008333">
    <property type="term" value="P:endosome to lysosome transport"/>
    <property type="evidence" value="ECO:0007669"/>
    <property type="project" value="TreeGrafter"/>
</dbReference>
<dbReference type="GO" id="GO:0015031">
    <property type="term" value="P:protein transport"/>
    <property type="evidence" value="ECO:0007669"/>
    <property type="project" value="InterPro"/>
</dbReference>
<dbReference type="SUPFAM" id="SSF54495">
    <property type="entry name" value="UBC-like"/>
    <property type="match status" value="1"/>
</dbReference>
<feature type="compositionally biased region" description="Polar residues" evidence="1">
    <location>
        <begin position="195"/>
        <end position="204"/>
    </location>
</feature>
<dbReference type="EMBL" id="JAFDVH010000007">
    <property type="protein sequence ID" value="KAG7473818.1"/>
    <property type="molecule type" value="Genomic_DNA"/>
</dbReference>
<protein>
    <recommendedName>
        <fullName evidence="2">UEV domain-containing protein</fullName>
    </recommendedName>
</protein>
<dbReference type="CDD" id="cd11685">
    <property type="entry name" value="UEV_TSG101-like"/>
    <property type="match status" value="1"/>
</dbReference>
<evidence type="ECO:0000259" key="2">
    <source>
        <dbReference type="PROSITE" id="PS51322"/>
    </source>
</evidence>
<proteinExistence type="predicted"/>
<dbReference type="Gene3D" id="3.10.110.10">
    <property type="entry name" value="Ubiquitin Conjugating Enzyme"/>
    <property type="match status" value="1"/>
</dbReference>
<dbReference type="GO" id="GO:0000813">
    <property type="term" value="C:ESCRT I complex"/>
    <property type="evidence" value="ECO:0007669"/>
    <property type="project" value="TreeGrafter"/>
</dbReference>
<dbReference type="Proteomes" id="UP001046870">
    <property type="component" value="Chromosome 7"/>
</dbReference>
<sequence>MAAMNVGALKKMLPKRYQHRDLIAHEISNVISEYKHLNPAVEPYVFNDGTTKQLISLSGTVPVFFLGKEVNIPVCLWLLDSYPKNPPICFVKPTSEMMILIGQYVDANGELFLPYLKEWSYPQSDLYGLIQVMTVVFGEEPPVCVRPPTQTAPTAAPLNQESQQCAHPESWRQTEVNSSLDEEPYFTLKAGDEQPFSSQNESHC</sequence>
<reference evidence="3" key="1">
    <citation type="submission" date="2021-01" db="EMBL/GenBank/DDBJ databases">
        <authorList>
            <person name="Zahm M."/>
            <person name="Roques C."/>
            <person name="Cabau C."/>
            <person name="Klopp C."/>
            <person name="Donnadieu C."/>
            <person name="Jouanno E."/>
            <person name="Lampietro C."/>
            <person name="Louis A."/>
            <person name="Herpin A."/>
            <person name="Echchiki A."/>
            <person name="Berthelot C."/>
            <person name="Parey E."/>
            <person name="Roest-Crollius H."/>
            <person name="Braasch I."/>
            <person name="Postlethwait J."/>
            <person name="Bobe J."/>
            <person name="Montfort J."/>
            <person name="Bouchez O."/>
            <person name="Begum T."/>
            <person name="Mejri S."/>
            <person name="Adams A."/>
            <person name="Chen W.-J."/>
            <person name="Guiguen Y."/>
        </authorList>
    </citation>
    <scope>NUCLEOTIDE SEQUENCE</scope>
    <source>
        <strain evidence="3">YG-15Mar2019-1</strain>
        <tissue evidence="3">Brain</tissue>
    </source>
</reference>
<evidence type="ECO:0000313" key="3">
    <source>
        <dbReference type="EMBL" id="KAG7473818.1"/>
    </source>
</evidence>
<dbReference type="InterPro" id="IPR008883">
    <property type="entry name" value="UEV_N"/>
</dbReference>
<dbReference type="OrthoDB" id="306304at2759"/>
<feature type="compositionally biased region" description="Polar residues" evidence="1">
    <location>
        <begin position="159"/>
        <end position="179"/>
    </location>
</feature>
<dbReference type="Pfam" id="PF05743">
    <property type="entry name" value="UEV"/>
    <property type="match status" value="1"/>
</dbReference>
<dbReference type="AlphaFoldDB" id="A0A9D3Q2P2"/>